<reference evidence="1 2" key="1">
    <citation type="submission" date="2020-06" db="EMBL/GenBank/DDBJ databases">
        <authorList>
            <person name="Li R."/>
            <person name="Bekaert M."/>
        </authorList>
    </citation>
    <scope>NUCLEOTIDE SEQUENCE [LARGE SCALE GENOMIC DNA]</scope>
    <source>
        <strain evidence="2">wild</strain>
    </source>
</reference>
<organism evidence="1 2">
    <name type="scientific">Mytilus coruscus</name>
    <name type="common">Sea mussel</name>
    <dbReference type="NCBI Taxonomy" id="42192"/>
    <lineage>
        <taxon>Eukaryota</taxon>
        <taxon>Metazoa</taxon>
        <taxon>Spiralia</taxon>
        <taxon>Lophotrochozoa</taxon>
        <taxon>Mollusca</taxon>
        <taxon>Bivalvia</taxon>
        <taxon>Autobranchia</taxon>
        <taxon>Pteriomorphia</taxon>
        <taxon>Mytilida</taxon>
        <taxon>Mytiloidea</taxon>
        <taxon>Mytilidae</taxon>
        <taxon>Mytilinae</taxon>
        <taxon>Mytilus</taxon>
    </lineage>
</organism>
<sequence>MPLPFKDEKQPILPNNKNIVLQRLNQLKRRIQTDDSYRNYYFTSMNDFIEKGYVEKVELSEQDNDGHVWYIPHHRVYHPQKPDKNKKTISDFLWWKDDNLDENPIKYRMNVHLFGVASSPGCASFGLNRVADDYEDEFGSDISAFLRNDFYVDDGLSPVIDSDGIIRVGGRFRRAEYNSAIKHSVIIPRHSHITELIIRHFEKAEHQGRGMTVNEIRANGFWIIGCSSAFSKFLSGCITCRKLTNKTLEQIMANLPIDRLNPVPPFTYCSVDLFGPSFINALRRFIAIRGPVRHQRSERGSNFEGVERELREVYSEMDDNSIRQFLSNEGWDFKEFKMNVRSASHMRGVWERQIRSVRNVLALLMHPSGTHLDDKSLRKFMCEAAAIVNSRPLAL</sequence>
<evidence type="ECO:0008006" key="3">
    <source>
        <dbReference type="Google" id="ProtNLM"/>
    </source>
</evidence>
<gene>
    <name evidence="1" type="ORF">MCOR_43309</name>
</gene>
<evidence type="ECO:0000313" key="1">
    <source>
        <dbReference type="EMBL" id="CAC5410104.1"/>
    </source>
</evidence>
<dbReference type="AlphaFoldDB" id="A0A6J8DS92"/>
<dbReference type="PANTHER" id="PTHR47331:SF5">
    <property type="entry name" value="RIBONUCLEASE H"/>
    <property type="match status" value="1"/>
</dbReference>
<dbReference type="Proteomes" id="UP000507470">
    <property type="component" value="Unassembled WGS sequence"/>
</dbReference>
<dbReference type="OrthoDB" id="8046937at2759"/>
<dbReference type="InterPro" id="IPR036397">
    <property type="entry name" value="RNaseH_sf"/>
</dbReference>
<keyword evidence="2" id="KW-1185">Reference proteome</keyword>
<name>A0A6J8DS92_MYTCO</name>
<dbReference type="Gene3D" id="3.30.420.10">
    <property type="entry name" value="Ribonuclease H-like superfamily/Ribonuclease H"/>
    <property type="match status" value="1"/>
</dbReference>
<dbReference type="PANTHER" id="PTHR47331">
    <property type="entry name" value="PHD-TYPE DOMAIN-CONTAINING PROTEIN"/>
    <property type="match status" value="1"/>
</dbReference>
<proteinExistence type="predicted"/>
<protein>
    <recommendedName>
        <fullName evidence="3">Integrase zinc-binding domain-containing protein</fullName>
    </recommendedName>
</protein>
<dbReference type="EMBL" id="CACVKT020007685">
    <property type="protein sequence ID" value="CAC5410104.1"/>
    <property type="molecule type" value="Genomic_DNA"/>
</dbReference>
<accession>A0A6J8DS92</accession>
<evidence type="ECO:0000313" key="2">
    <source>
        <dbReference type="Proteomes" id="UP000507470"/>
    </source>
</evidence>
<dbReference type="GO" id="GO:0003676">
    <property type="term" value="F:nucleic acid binding"/>
    <property type="evidence" value="ECO:0007669"/>
    <property type="project" value="InterPro"/>
</dbReference>